<feature type="signal peptide" evidence="4">
    <location>
        <begin position="1"/>
        <end position="18"/>
    </location>
</feature>
<dbReference type="InterPro" id="IPR050682">
    <property type="entry name" value="ModA/WtpA"/>
</dbReference>
<keyword evidence="3 4" id="KW-0732">Signal</keyword>
<sequence length="250" mass="26244">MLLFRSLLLMLLCSSAQAGELMVSAAASLNQAFSEIASAYQQTHPHTQVLLNFAASGVLLQQVAKGAPVDVLAVADQQTMDSAEQQGLISPGSRVDFAGNALVLIVPQGVTDNPSTLKDLLAGGVKRIAIGNPDAVPAGRYAQTALESAGLWQGIQPLLINTQNVRQALAYAAQGEVDAAFVYSSDVKEAAGKVSVAFAVPLAAPPLYPMATVRSSQQQDEAARFQAFVGSEQGQAILQKHGFIRMAEVR</sequence>
<dbReference type="SUPFAM" id="SSF53850">
    <property type="entry name" value="Periplasmic binding protein-like II"/>
    <property type="match status" value="1"/>
</dbReference>
<keyword evidence="2" id="KW-0479">Metal-binding</keyword>
<organism evidence="5 6">
    <name type="scientific">Ectopseudomonas mendocina</name>
    <name type="common">Pseudomonas mendocina</name>
    <dbReference type="NCBI Taxonomy" id="300"/>
    <lineage>
        <taxon>Bacteria</taxon>
        <taxon>Pseudomonadati</taxon>
        <taxon>Pseudomonadota</taxon>
        <taxon>Gammaproteobacteria</taxon>
        <taxon>Pseudomonadales</taxon>
        <taxon>Pseudomonadaceae</taxon>
        <taxon>Ectopseudomonas</taxon>
    </lineage>
</organism>
<dbReference type="Pfam" id="PF13531">
    <property type="entry name" value="SBP_bac_11"/>
    <property type="match status" value="1"/>
</dbReference>
<accession>A0ABZ2RGC9</accession>
<gene>
    <name evidence="5" type="primary">modA</name>
    <name evidence="5" type="ORF">WG219_13170</name>
</gene>
<proteinExistence type="inferred from homology"/>
<feature type="chain" id="PRO_5046842832" evidence="4">
    <location>
        <begin position="19"/>
        <end position="250"/>
    </location>
</feature>
<dbReference type="InterPro" id="IPR005950">
    <property type="entry name" value="ModA"/>
</dbReference>
<dbReference type="Proteomes" id="UP001476583">
    <property type="component" value="Chromosome"/>
</dbReference>
<dbReference type="PANTHER" id="PTHR30632:SF0">
    <property type="entry name" value="SULFATE-BINDING PROTEIN"/>
    <property type="match status" value="1"/>
</dbReference>
<dbReference type="PIRSF" id="PIRSF004846">
    <property type="entry name" value="ModA"/>
    <property type="match status" value="1"/>
</dbReference>
<evidence type="ECO:0000256" key="2">
    <source>
        <dbReference type="ARBA" id="ARBA00022723"/>
    </source>
</evidence>
<dbReference type="PANTHER" id="PTHR30632">
    <property type="entry name" value="MOLYBDATE-BINDING PERIPLASMIC PROTEIN"/>
    <property type="match status" value="1"/>
</dbReference>
<dbReference type="NCBIfam" id="TIGR01256">
    <property type="entry name" value="modA"/>
    <property type="match status" value="1"/>
</dbReference>
<evidence type="ECO:0000256" key="3">
    <source>
        <dbReference type="ARBA" id="ARBA00022729"/>
    </source>
</evidence>
<comment type="similarity">
    <text evidence="1">Belongs to the bacterial solute-binding protein ModA family.</text>
</comment>
<evidence type="ECO:0000256" key="1">
    <source>
        <dbReference type="ARBA" id="ARBA00009175"/>
    </source>
</evidence>
<protein>
    <submittedName>
        <fullName evidence="5">Molybdate ABC transporter substrate-binding protein</fullName>
    </submittedName>
</protein>
<evidence type="ECO:0000256" key="4">
    <source>
        <dbReference type="SAM" id="SignalP"/>
    </source>
</evidence>
<dbReference type="EMBL" id="CP148074">
    <property type="protein sequence ID" value="WXL24279.1"/>
    <property type="molecule type" value="Genomic_DNA"/>
</dbReference>
<keyword evidence="6" id="KW-1185">Reference proteome</keyword>
<name>A0ABZ2RGC9_ECTME</name>
<evidence type="ECO:0000313" key="6">
    <source>
        <dbReference type="Proteomes" id="UP001476583"/>
    </source>
</evidence>
<dbReference type="Gene3D" id="3.40.190.10">
    <property type="entry name" value="Periplasmic binding protein-like II"/>
    <property type="match status" value="2"/>
</dbReference>
<evidence type="ECO:0000313" key="5">
    <source>
        <dbReference type="EMBL" id="WXL24279.1"/>
    </source>
</evidence>
<reference evidence="5 6" key="1">
    <citation type="submission" date="2024-03" db="EMBL/GenBank/DDBJ databases">
        <title>Complete genome of BD2.</title>
        <authorList>
            <person name="Cao G."/>
        </authorList>
    </citation>
    <scope>NUCLEOTIDE SEQUENCE [LARGE SCALE GENOMIC DNA]</scope>
    <source>
        <strain evidence="5 6">BD2</strain>
    </source>
</reference>